<keyword evidence="2" id="KW-1185">Reference proteome</keyword>
<dbReference type="SUPFAM" id="SSF48173">
    <property type="entry name" value="Cryptochrome/photolyase FAD-binding domain"/>
    <property type="match status" value="1"/>
</dbReference>
<dbReference type="InterPro" id="IPR036134">
    <property type="entry name" value="Crypto/Photolyase_FAD-like_sf"/>
</dbReference>
<dbReference type="EC" id="4.1.99.13" evidence="1"/>
<evidence type="ECO:0000313" key="1">
    <source>
        <dbReference type="EMBL" id="MBA2117691.1"/>
    </source>
</evidence>
<evidence type="ECO:0000313" key="2">
    <source>
        <dbReference type="Proteomes" id="UP000551616"/>
    </source>
</evidence>
<reference evidence="1 2" key="1">
    <citation type="submission" date="2020-05" db="EMBL/GenBank/DDBJ databases">
        <title>Bremerella alba sp. nov., a novel planctomycete isolated from the surface of the macroalga Fucus spiralis.</title>
        <authorList>
            <person name="Godinho O."/>
            <person name="Botelho R."/>
            <person name="Albuquerque L."/>
            <person name="Wiegand S."/>
            <person name="Da Costa M.S."/>
            <person name="Lobo-Da-Cunha A."/>
            <person name="Jogler C."/>
            <person name="Lage O.M."/>
        </authorList>
    </citation>
    <scope>NUCLEOTIDE SEQUENCE [LARGE SCALE GENOMIC DNA]</scope>
    <source>
        <strain evidence="1 2">FF15</strain>
    </source>
</reference>
<dbReference type="Proteomes" id="UP000551616">
    <property type="component" value="Unassembled WGS sequence"/>
</dbReference>
<protein>
    <submittedName>
        <fullName evidence="1">(6-4) photolyase</fullName>
        <ecNumber evidence="1">4.1.99.13</ecNumber>
    </submittedName>
</protein>
<dbReference type="RefSeq" id="WP_207399060.1">
    <property type="nucleotide sequence ID" value="NZ_JABRWO010000018.1"/>
</dbReference>
<organism evidence="1 2">
    <name type="scientific">Bremerella alba</name>
    <dbReference type="NCBI Taxonomy" id="980252"/>
    <lineage>
        <taxon>Bacteria</taxon>
        <taxon>Pseudomonadati</taxon>
        <taxon>Planctomycetota</taxon>
        <taxon>Planctomycetia</taxon>
        <taxon>Pirellulales</taxon>
        <taxon>Pirellulaceae</taxon>
        <taxon>Bremerella</taxon>
    </lineage>
</organism>
<dbReference type="Gene3D" id="1.10.579.10">
    <property type="entry name" value="DNA Cyclobutane Dipyrimidine Photolyase, subunit A, domain 3"/>
    <property type="match status" value="1"/>
</dbReference>
<dbReference type="InterPro" id="IPR007357">
    <property type="entry name" value="PhrB-like"/>
</dbReference>
<dbReference type="PANTHER" id="PTHR38657:SF1">
    <property type="entry name" value="SLR1343 PROTEIN"/>
    <property type="match status" value="1"/>
</dbReference>
<proteinExistence type="predicted"/>
<gene>
    <name evidence="1" type="primary">phrB</name>
    <name evidence="1" type="ORF">HOV93_48930</name>
</gene>
<dbReference type="Gene3D" id="1.25.40.80">
    <property type="match status" value="1"/>
</dbReference>
<dbReference type="Pfam" id="PF04244">
    <property type="entry name" value="DPRP"/>
    <property type="match status" value="1"/>
</dbReference>
<dbReference type="EMBL" id="JABRWO010000018">
    <property type="protein sequence ID" value="MBA2117691.1"/>
    <property type="molecule type" value="Genomic_DNA"/>
</dbReference>
<dbReference type="GO" id="GO:0003914">
    <property type="term" value="F:DNA (6-4) photolyase activity"/>
    <property type="evidence" value="ECO:0007669"/>
    <property type="project" value="UniProtKB-EC"/>
</dbReference>
<dbReference type="Gene3D" id="3.40.50.620">
    <property type="entry name" value="HUPs"/>
    <property type="match status" value="1"/>
</dbReference>
<comment type="caution">
    <text evidence="1">The sequence shown here is derived from an EMBL/GenBank/DDBJ whole genome shotgun (WGS) entry which is preliminary data.</text>
</comment>
<name>A0A7V8VA37_9BACT</name>
<dbReference type="InterPro" id="IPR014729">
    <property type="entry name" value="Rossmann-like_a/b/a_fold"/>
</dbReference>
<dbReference type="Gene3D" id="1.10.10.1710">
    <property type="entry name" value="Deoxyribodipyrimidine photolyase-related"/>
    <property type="match status" value="1"/>
</dbReference>
<dbReference type="PANTHER" id="PTHR38657">
    <property type="entry name" value="SLR1343 PROTEIN"/>
    <property type="match status" value="1"/>
</dbReference>
<sequence length="516" mass="60269">MRHLLLILGDQLDRESAIFDSYDPQQDLLWMAETDHEITYVPSHKQRIVLFLSAMRHFRDELNDAGRRLQYHQLYADKRKDSGKTFGELLSQTIKEEKPEAIRVVLPGDYRVKQLLEETAAEYDVPIDFLPDVHFYCTVNEFQKFAQGRKSLLMETFYRQMRKKHEILMRGEKPVGGTWNYDHDNRESFDKEGPGNIGRPTSFSHDETTTEVIRLVQDRFADHPGEVDAFNLPVTPSQARRMLSDFIKYHLPDFGKYEDAMWTDEPFLHHSRLSTSLNLKLLNPRECVQAAIGAYQEEAAPMASVEGFVRQIVGWREFIRGVYWTRMPEYAEMNHFDHQAALPSFFWDGETEMQCVRQSLSHLLKFGYVHHIQRLMVLGNFALTMGVHPYRFHEWHMAMYLDAVDWVSLPNTLGMSQHGDGGVVGTKPYCSTGNYVNKMSNFCQGCVYNHKKAVGAEACPITTFYWDFLDRHFDELQNNARMKLQMKHVERKRNSGELVDIRQHAEKLREDWGIKN</sequence>
<accession>A0A7V8VA37</accession>
<dbReference type="AlphaFoldDB" id="A0A7V8VA37"/>
<dbReference type="InterPro" id="IPR052551">
    <property type="entry name" value="UV-DNA_repair_photolyase"/>
</dbReference>
<keyword evidence="1" id="KW-0456">Lyase</keyword>